<dbReference type="EMBL" id="CAJNOW010020066">
    <property type="protein sequence ID" value="CAF1677274.1"/>
    <property type="molecule type" value="Genomic_DNA"/>
</dbReference>
<dbReference type="Proteomes" id="UP000663834">
    <property type="component" value="Unassembled WGS sequence"/>
</dbReference>
<feature type="region of interest" description="Disordered" evidence="1">
    <location>
        <begin position="1"/>
        <end position="25"/>
    </location>
</feature>
<dbReference type="AlphaFoldDB" id="A0A816GMM1"/>
<accession>A0A816GMM1</accession>
<evidence type="ECO:0000256" key="1">
    <source>
        <dbReference type="SAM" id="MobiDB-lite"/>
    </source>
</evidence>
<dbReference type="SMART" id="SM00594">
    <property type="entry name" value="UAS"/>
    <property type="match status" value="1"/>
</dbReference>
<evidence type="ECO:0000313" key="4">
    <source>
        <dbReference type="Proteomes" id="UP000663834"/>
    </source>
</evidence>
<comment type="caution">
    <text evidence="3">The sequence shown here is derived from an EMBL/GenBank/DDBJ whole genome shotgun (WGS) entry which is preliminary data.</text>
</comment>
<feature type="compositionally biased region" description="Basic and acidic residues" evidence="1">
    <location>
        <begin position="1"/>
        <end position="10"/>
    </location>
</feature>
<sequence>MENDPIRDDTESSDDDYDVTPASPVPEEYQDEYTAIEAMHKCFYRRYSACPAFYVGSLIPASPVPEEYQDEDTAIEAMHKCFYRRYSACPAFYVGSLIKACEAPFSSAMIEERRPVLAYIHNDKSKLANIFCSDILCSATIIEYLLKNYIVWPFDVTLEANRNMLTNIWQEMFQDQLLNDLDESKYPKLIGIKRIAQAQQGDSLVFGYQPKLLLEGYVLVRNQKISNREIVANELAIFKKECDENEQALSYYLNIQARLGRNAILRIVKYITLIDAINAFTINILLLLSESETTVEICDPDILFINTILPKLKPNQGVSLRLTPIWYCTEQDLSRLISFSNIITLSLLNFQDKELIIIYQNYFPRIESLCLWWDNEVNFTLLRDLLGYLKYSVKRFEVHCPGYVCPHSIPDQCGTQFFAAYRIEYFLFDLSNFPLPPTSDCTEQLPSCFLITTVNLIKSMPNLQYFQLITNVDSISKLLDLNEWIRMTSYCPLLTKITLRLLGHMELDEEMSHNIIEIQNKLRSLPRKTHFQVIFN</sequence>
<protein>
    <recommendedName>
        <fullName evidence="2">UAS domain-containing protein</fullName>
    </recommendedName>
</protein>
<proteinExistence type="predicted"/>
<dbReference type="Pfam" id="PF21021">
    <property type="entry name" value="FAF1"/>
    <property type="match status" value="1"/>
</dbReference>
<evidence type="ECO:0000259" key="2">
    <source>
        <dbReference type="SMART" id="SM00594"/>
    </source>
</evidence>
<name>A0A816GMM1_9BILA</name>
<dbReference type="InterPro" id="IPR006577">
    <property type="entry name" value="UAS"/>
</dbReference>
<feature type="domain" description="UAS" evidence="2">
    <location>
        <begin position="77"/>
        <end position="213"/>
    </location>
</feature>
<organism evidence="3 4">
    <name type="scientific">Rotaria magnacalcarata</name>
    <dbReference type="NCBI Taxonomy" id="392030"/>
    <lineage>
        <taxon>Eukaryota</taxon>
        <taxon>Metazoa</taxon>
        <taxon>Spiralia</taxon>
        <taxon>Gnathifera</taxon>
        <taxon>Rotifera</taxon>
        <taxon>Eurotatoria</taxon>
        <taxon>Bdelloidea</taxon>
        <taxon>Philodinida</taxon>
        <taxon>Philodinidae</taxon>
        <taxon>Rotaria</taxon>
    </lineage>
</organism>
<evidence type="ECO:0000313" key="3">
    <source>
        <dbReference type="EMBL" id="CAF1677274.1"/>
    </source>
</evidence>
<dbReference type="InterPro" id="IPR049483">
    <property type="entry name" value="FAF1_2-like_UAS"/>
</dbReference>
<gene>
    <name evidence="3" type="ORF">KQP761_LOCUS35681</name>
</gene>
<dbReference type="Gene3D" id="3.40.30.10">
    <property type="entry name" value="Glutaredoxin"/>
    <property type="match status" value="1"/>
</dbReference>
<reference evidence="3" key="1">
    <citation type="submission" date="2021-02" db="EMBL/GenBank/DDBJ databases">
        <authorList>
            <person name="Nowell W R."/>
        </authorList>
    </citation>
    <scope>NUCLEOTIDE SEQUENCE</scope>
</reference>
<dbReference type="OrthoDB" id="1920064at2759"/>